<dbReference type="EMBL" id="JAGRRH010000013">
    <property type="protein sequence ID" value="KAG7361431.1"/>
    <property type="molecule type" value="Genomic_DNA"/>
</dbReference>
<evidence type="ECO:0000256" key="1">
    <source>
        <dbReference type="SAM" id="MobiDB-lite"/>
    </source>
</evidence>
<comment type="caution">
    <text evidence="2">The sequence shown here is derived from an EMBL/GenBank/DDBJ whole genome shotgun (WGS) entry which is preliminary data.</text>
</comment>
<reference evidence="2" key="1">
    <citation type="journal article" date="2021" name="Sci. Rep.">
        <title>Diploid genomic architecture of Nitzschia inconspicua, an elite biomass production diatom.</title>
        <authorList>
            <person name="Oliver A."/>
            <person name="Podell S."/>
            <person name="Pinowska A."/>
            <person name="Traller J.C."/>
            <person name="Smith S.R."/>
            <person name="McClure R."/>
            <person name="Beliaev A."/>
            <person name="Bohutskyi P."/>
            <person name="Hill E.A."/>
            <person name="Rabines A."/>
            <person name="Zheng H."/>
            <person name="Allen L.Z."/>
            <person name="Kuo A."/>
            <person name="Grigoriev I.V."/>
            <person name="Allen A.E."/>
            <person name="Hazlebeck D."/>
            <person name="Allen E.E."/>
        </authorList>
    </citation>
    <scope>NUCLEOTIDE SEQUENCE</scope>
    <source>
        <strain evidence="2">Hildebrandi</strain>
    </source>
</reference>
<feature type="region of interest" description="Disordered" evidence="1">
    <location>
        <begin position="1"/>
        <end position="28"/>
    </location>
</feature>
<organism evidence="2 3">
    <name type="scientific">Nitzschia inconspicua</name>
    <dbReference type="NCBI Taxonomy" id="303405"/>
    <lineage>
        <taxon>Eukaryota</taxon>
        <taxon>Sar</taxon>
        <taxon>Stramenopiles</taxon>
        <taxon>Ochrophyta</taxon>
        <taxon>Bacillariophyta</taxon>
        <taxon>Bacillariophyceae</taxon>
        <taxon>Bacillariophycidae</taxon>
        <taxon>Bacillariales</taxon>
        <taxon>Bacillariaceae</taxon>
        <taxon>Nitzschia</taxon>
    </lineage>
</organism>
<dbReference type="Proteomes" id="UP000693970">
    <property type="component" value="Unassembled WGS sequence"/>
</dbReference>
<proteinExistence type="predicted"/>
<dbReference type="OrthoDB" id="47279at2759"/>
<feature type="region of interest" description="Disordered" evidence="1">
    <location>
        <begin position="41"/>
        <end position="72"/>
    </location>
</feature>
<protein>
    <submittedName>
        <fullName evidence="2">Uncharacterized protein</fullName>
    </submittedName>
</protein>
<reference evidence="2" key="2">
    <citation type="submission" date="2021-04" db="EMBL/GenBank/DDBJ databases">
        <authorList>
            <person name="Podell S."/>
        </authorList>
    </citation>
    <scope>NUCLEOTIDE SEQUENCE</scope>
    <source>
        <strain evidence="2">Hildebrandi</strain>
    </source>
</reference>
<sequence>MSSLKKSSSIDSSSGRGNEIRVIQEDGPEYRSVMMAPISAPPLPRSFSTTTPPPLKLASRPLNKSTPFKSSTHTTSTVKKAIWIVSEPTPLPFHYPLERTNVYVADASAQECADRICHCLRILNIAAHQSEGDDTEPESSNSSSVLLAETHDFVKFSVRLFSDEGKIVVEVQRLGGCAFGFREASRAILRSARGDSFQDTAPSRKLSIPPALPVRSLEVLESCTRDDFEIAMNMLQSECVDSQYLALDSLEQMTQSSELIQMAAKLVLESRCVERLVALLENDAMVRKVLAVLANACTALESADLAVMLLSFEQLKETSFLSYLLSSLGEASDRPLEAYQAARCLKALLISKEVESIIVQMSCVDVVESACRAGSNCHRALEQESLKLMTHLRNICC</sequence>
<dbReference type="AlphaFoldDB" id="A0A9K3LI74"/>
<evidence type="ECO:0000313" key="3">
    <source>
        <dbReference type="Proteomes" id="UP000693970"/>
    </source>
</evidence>
<name>A0A9K3LI74_9STRA</name>
<evidence type="ECO:0000313" key="2">
    <source>
        <dbReference type="EMBL" id="KAG7361431.1"/>
    </source>
</evidence>
<accession>A0A9K3LI74</accession>
<gene>
    <name evidence="2" type="ORF">IV203_036531</name>
</gene>
<feature type="compositionally biased region" description="Low complexity" evidence="1">
    <location>
        <begin position="1"/>
        <end position="14"/>
    </location>
</feature>
<keyword evidence="3" id="KW-1185">Reference proteome</keyword>